<gene>
    <name evidence="5" type="ORF">M0811_09016</name>
</gene>
<dbReference type="EMBL" id="JAPDFW010000077">
    <property type="protein sequence ID" value="KAJ5073061.1"/>
    <property type="molecule type" value="Genomic_DNA"/>
</dbReference>
<dbReference type="Proteomes" id="UP001149090">
    <property type="component" value="Unassembled WGS sequence"/>
</dbReference>
<dbReference type="OrthoDB" id="7676488at2759"/>
<dbReference type="GO" id="GO:0046961">
    <property type="term" value="F:proton-transporting ATPase activity, rotational mechanism"/>
    <property type="evidence" value="ECO:0007669"/>
    <property type="project" value="InterPro"/>
</dbReference>
<sequence>MGDRKLNVVPSRMVLANLRARLVAAIKGHNLLKKKSDALTLKFRSMINEIADTKEQIVAYFKEAHSSLMDVKYVAGTHSTFSIIESVTESTTKIKTGMENIAGVKIPKFTVVNEHQDTSDLRGISKGGQQIQLCKHKFNEALNLLVQLASLQVAFVTLDEVIKKTNRRVNAIEHVIQPRIENTIRFVIDTLDERDREEFFRLKKIQKKKKEKVKKKDREKKLWALKLEEQKKLLSGQSNLNQNQVSNQISRFNDNNNNNNNLIDQRKQKEIESDDSESDSDFQEFDDSTIPTILSEWLDEDEDILF</sequence>
<dbReference type="InterPro" id="IPR002699">
    <property type="entry name" value="V_ATPase_D"/>
</dbReference>
<proteinExistence type="inferred from homology"/>
<protein>
    <submittedName>
        <fullName evidence="5">V-type atp synthase subunit d</fullName>
    </submittedName>
</protein>
<dbReference type="AlphaFoldDB" id="A0A9Q0RAI0"/>
<keyword evidence="2" id="KW-0813">Transport</keyword>
<dbReference type="NCBIfam" id="TIGR00309">
    <property type="entry name" value="V_ATPase_subD"/>
    <property type="match status" value="1"/>
</dbReference>
<name>A0A9Q0RAI0_ANAIG</name>
<feature type="compositionally biased region" description="Acidic residues" evidence="4">
    <location>
        <begin position="272"/>
        <end position="287"/>
    </location>
</feature>
<dbReference type="OMA" id="REEFFRM"/>
<comment type="caution">
    <text evidence="5">The sequence shown here is derived from an EMBL/GenBank/DDBJ whole genome shotgun (WGS) entry which is preliminary data.</text>
</comment>
<evidence type="ECO:0000256" key="1">
    <source>
        <dbReference type="ARBA" id="ARBA00005850"/>
    </source>
</evidence>
<accession>A0A9Q0RAI0</accession>
<evidence type="ECO:0000313" key="5">
    <source>
        <dbReference type="EMBL" id="KAJ5073061.1"/>
    </source>
</evidence>
<evidence type="ECO:0000313" key="6">
    <source>
        <dbReference type="Proteomes" id="UP001149090"/>
    </source>
</evidence>
<organism evidence="5 6">
    <name type="scientific">Anaeramoeba ignava</name>
    <name type="common">Anaerobic marine amoeba</name>
    <dbReference type="NCBI Taxonomy" id="1746090"/>
    <lineage>
        <taxon>Eukaryota</taxon>
        <taxon>Metamonada</taxon>
        <taxon>Anaeramoebidae</taxon>
        <taxon>Anaeramoeba</taxon>
    </lineage>
</organism>
<keyword evidence="3" id="KW-0406">Ion transport</keyword>
<dbReference type="PANTHER" id="PTHR11671">
    <property type="entry name" value="V-TYPE ATP SYNTHASE SUBUNIT D"/>
    <property type="match status" value="1"/>
</dbReference>
<evidence type="ECO:0000256" key="2">
    <source>
        <dbReference type="ARBA" id="ARBA00022448"/>
    </source>
</evidence>
<dbReference type="Gene3D" id="1.10.287.3240">
    <property type="match status" value="1"/>
</dbReference>
<comment type="similarity">
    <text evidence="1">Belongs to the V-ATPase D subunit family.</text>
</comment>
<evidence type="ECO:0000256" key="3">
    <source>
        <dbReference type="ARBA" id="ARBA00023065"/>
    </source>
</evidence>
<feature type="region of interest" description="Disordered" evidence="4">
    <location>
        <begin position="266"/>
        <end position="288"/>
    </location>
</feature>
<keyword evidence="6" id="KW-1185">Reference proteome</keyword>
<reference evidence="5" key="1">
    <citation type="submission" date="2022-10" db="EMBL/GenBank/DDBJ databases">
        <title>Novel sulphate-reducing endosymbionts in the free-living metamonad Anaeramoeba.</title>
        <authorList>
            <person name="Jerlstrom-Hultqvist J."/>
            <person name="Cepicka I."/>
            <person name="Gallot-Lavallee L."/>
            <person name="Salas-Leiva D."/>
            <person name="Curtis B.A."/>
            <person name="Zahonova K."/>
            <person name="Pipaliya S."/>
            <person name="Dacks J."/>
            <person name="Roger A.J."/>
        </authorList>
    </citation>
    <scope>NUCLEOTIDE SEQUENCE</scope>
    <source>
        <strain evidence="5">BMAN</strain>
    </source>
</reference>
<dbReference type="HAMAP" id="MF_00271">
    <property type="entry name" value="ATP_synth_D_arch"/>
    <property type="match status" value="1"/>
</dbReference>
<evidence type="ECO:0000256" key="4">
    <source>
        <dbReference type="SAM" id="MobiDB-lite"/>
    </source>
</evidence>
<dbReference type="Pfam" id="PF01813">
    <property type="entry name" value="ATP-synt_D"/>
    <property type="match status" value="1"/>
</dbReference>